<dbReference type="InterPro" id="IPR018146">
    <property type="entry name" value="Glyoxalase_1_CS"/>
</dbReference>
<dbReference type="OrthoDB" id="9792173at2"/>
<gene>
    <name evidence="3" type="ORF">YC6258_01602</name>
</gene>
<keyword evidence="3" id="KW-0456">Lyase</keyword>
<dbReference type="CDD" id="cd06587">
    <property type="entry name" value="VOC"/>
    <property type="match status" value="1"/>
</dbReference>
<dbReference type="InterPro" id="IPR051785">
    <property type="entry name" value="MMCE/EMCE_epimerase"/>
</dbReference>
<feature type="domain" description="VOC" evidence="2">
    <location>
        <begin position="3"/>
        <end position="127"/>
    </location>
</feature>
<dbReference type="Proteomes" id="UP000032266">
    <property type="component" value="Chromosome"/>
</dbReference>
<dbReference type="PANTHER" id="PTHR43048">
    <property type="entry name" value="METHYLMALONYL-COA EPIMERASE"/>
    <property type="match status" value="1"/>
</dbReference>
<dbReference type="InterPro" id="IPR037523">
    <property type="entry name" value="VOC_core"/>
</dbReference>
<dbReference type="PROSITE" id="PS00934">
    <property type="entry name" value="GLYOXALASE_I_1"/>
    <property type="match status" value="1"/>
</dbReference>
<evidence type="ECO:0000313" key="3">
    <source>
        <dbReference type="EMBL" id="AJQ93650.1"/>
    </source>
</evidence>
<dbReference type="STRING" id="1445510.YC6258_01602"/>
<dbReference type="RefSeq" id="WP_044616378.1">
    <property type="nucleotide sequence ID" value="NZ_CP007142.1"/>
</dbReference>
<evidence type="ECO:0000256" key="1">
    <source>
        <dbReference type="ARBA" id="ARBA00022723"/>
    </source>
</evidence>
<dbReference type="GO" id="GO:0046872">
    <property type="term" value="F:metal ion binding"/>
    <property type="evidence" value="ECO:0007669"/>
    <property type="project" value="UniProtKB-KW"/>
</dbReference>
<reference evidence="3 4" key="1">
    <citation type="submission" date="2014-01" db="EMBL/GenBank/DDBJ databases">
        <title>Full genme sequencing of cellulolytic bacterium Gynuella sunshinyii YC6258T gen. nov., sp. nov.</title>
        <authorList>
            <person name="Khan H."/>
            <person name="Chung E.J."/>
            <person name="Chung Y.R."/>
        </authorList>
    </citation>
    <scope>NUCLEOTIDE SEQUENCE [LARGE SCALE GENOMIC DNA]</scope>
    <source>
        <strain evidence="3 4">YC6258</strain>
    </source>
</reference>
<dbReference type="GO" id="GO:0004462">
    <property type="term" value="F:lactoylglutathione lyase activity"/>
    <property type="evidence" value="ECO:0007669"/>
    <property type="project" value="InterPro"/>
</dbReference>
<dbReference type="Gene3D" id="3.10.180.10">
    <property type="entry name" value="2,3-Dihydroxybiphenyl 1,2-Dioxygenase, domain 1"/>
    <property type="match status" value="1"/>
</dbReference>
<sequence length="138" mass="15376">MPSLRHIAIAVSDPWKSAEFYEKAFGMRRVTEARASIGDAVFLTDGVMNLSLCRYNADEPAGKVGKDYVGLHHIGFWVEDIDKTQADIEAAGGTFWMGEVPEDRARNVFYEVKYHDIDGVVVDITHTGWQGAKAPEDE</sequence>
<dbReference type="HOGENOM" id="CLU_153797_0_0_6"/>
<dbReference type="PROSITE" id="PS51819">
    <property type="entry name" value="VOC"/>
    <property type="match status" value="1"/>
</dbReference>
<dbReference type="EMBL" id="CP007142">
    <property type="protein sequence ID" value="AJQ93650.1"/>
    <property type="molecule type" value="Genomic_DNA"/>
</dbReference>
<dbReference type="InterPro" id="IPR029068">
    <property type="entry name" value="Glyas_Bleomycin-R_OHBP_Dase"/>
</dbReference>
<keyword evidence="1" id="KW-0479">Metal-binding</keyword>
<organism evidence="3 4">
    <name type="scientific">Gynuella sunshinyii YC6258</name>
    <dbReference type="NCBI Taxonomy" id="1445510"/>
    <lineage>
        <taxon>Bacteria</taxon>
        <taxon>Pseudomonadati</taxon>
        <taxon>Pseudomonadota</taxon>
        <taxon>Gammaproteobacteria</taxon>
        <taxon>Oceanospirillales</taxon>
        <taxon>Saccharospirillaceae</taxon>
        <taxon>Gynuella</taxon>
    </lineage>
</organism>
<accession>A0A0C5V2B7</accession>
<dbReference type="InterPro" id="IPR004360">
    <property type="entry name" value="Glyas_Fos-R_dOase_dom"/>
</dbReference>
<dbReference type="AlphaFoldDB" id="A0A0C5V2B7"/>
<protein>
    <submittedName>
        <fullName evidence="3">Lactoylglutathione lyase and related lyase</fullName>
    </submittedName>
</protein>
<dbReference type="KEGG" id="gsn:YC6258_01602"/>
<dbReference type="SUPFAM" id="SSF54593">
    <property type="entry name" value="Glyoxalase/Bleomycin resistance protein/Dihydroxybiphenyl dioxygenase"/>
    <property type="match status" value="1"/>
</dbReference>
<dbReference type="PANTHER" id="PTHR43048:SF3">
    <property type="entry name" value="METHYLMALONYL-COA EPIMERASE, MITOCHONDRIAL"/>
    <property type="match status" value="1"/>
</dbReference>
<evidence type="ECO:0000313" key="4">
    <source>
        <dbReference type="Proteomes" id="UP000032266"/>
    </source>
</evidence>
<dbReference type="GO" id="GO:0004493">
    <property type="term" value="F:methylmalonyl-CoA epimerase activity"/>
    <property type="evidence" value="ECO:0007669"/>
    <property type="project" value="TreeGrafter"/>
</dbReference>
<dbReference type="GO" id="GO:0046491">
    <property type="term" value="P:L-methylmalonyl-CoA metabolic process"/>
    <property type="evidence" value="ECO:0007669"/>
    <property type="project" value="TreeGrafter"/>
</dbReference>
<evidence type="ECO:0000259" key="2">
    <source>
        <dbReference type="PROSITE" id="PS51819"/>
    </source>
</evidence>
<name>A0A0C5V2B7_9GAMM</name>
<proteinExistence type="predicted"/>
<keyword evidence="4" id="KW-1185">Reference proteome</keyword>
<dbReference type="Pfam" id="PF00903">
    <property type="entry name" value="Glyoxalase"/>
    <property type="match status" value="1"/>
</dbReference>